<dbReference type="GO" id="GO:0006688">
    <property type="term" value="P:glycosphingolipid biosynthetic process"/>
    <property type="evidence" value="ECO:0007669"/>
    <property type="project" value="TreeGrafter"/>
</dbReference>
<feature type="domain" description="Alpha 1,4-glycosyltransferase" evidence="7">
    <location>
        <begin position="227"/>
        <end position="350"/>
    </location>
</feature>
<dbReference type="PANTHER" id="PTHR12042:SF21">
    <property type="entry name" value="ALPHA1,4-GALACTOSYLTRANSFERASE 1-RELATED"/>
    <property type="match status" value="1"/>
</dbReference>
<dbReference type="GO" id="GO:0000139">
    <property type="term" value="C:Golgi membrane"/>
    <property type="evidence" value="ECO:0007669"/>
    <property type="project" value="UniProtKB-SubCell"/>
</dbReference>
<keyword evidence="4" id="KW-0808">Transferase</keyword>
<evidence type="ECO:0000256" key="6">
    <source>
        <dbReference type="ARBA" id="ARBA00023136"/>
    </source>
</evidence>
<dbReference type="AlphaFoldDB" id="A0A8J5RAB2"/>
<dbReference type="InterPro" id="IPR007577">
    <property type="entry name" value="GlycoTrfase_DXD_sugar-bd_CS"/>
</dbReference>
<evidence type="ECO:0000256" key="1">
    <source>
        <dbReference type="ARBA" id="ARBA00004323"/>
    </source>
</evidence>
<keyword evidence="3" id="KW-0328">Glycosyltransferase</keyword>
<keyword evidence="5" id="KW-0333">Golgi apparatus</keyword>
<evidence type="ECO:0000256" key="5">
    <source>
        <dbReference type="ARBA" id="ARBA00023034"/>
    </source>
</evidence>
<keyword evidence="6" id="KW-0472">Membrane</keyword>
<dbReference type="Proteomes" id="UP000729913">
    <property type="component" value="Unassembled WGS sequence"/>
</dbReference>
<dbReference type="PANTHER" id="PTHR12042">
    <property type="entry name" value="LACTOSYLCERAMIDE 4-ALPHA-GALACTOSYLTRANSFERASE ALPHA- 1,4-GALACTOSYLTRANSFERASE"/>
    <property type="match status" value="1"/>
</dbReference>
<comment type="caution">
    <text evidence="8">The sequence shown here is derived from an EMBL/GenBank/DDBJ whole genome shotgun (WGS) entry which is preliminary data.</text>
</comment>
<proteinExistence type="inferred from homology"/>
<comment type="subcellular location">
    <subcellularLocation>
        <location evidence="1">Golgi apparatus membrane</location>
        <topology evidence="1">Single-pass type II membrane protein</topology>
    </subcellularLocation>
</comment>
<reference evidence="8" key="2">
    <citation type="submission" date="2021-04" db="EMBL/GenBank/DDBJ databases">
        <title>Genome-wide patterns of bracovirus chromosomal integration into multiple host tissues during parasitism.</title>
        <authorList>
            <person name="Chebbi M.A.C."/>
        </authorList>
    </citation>
    <scope>NUCLEOTIDE SEQUENCE</scope>
    <source>
        <tissue evidence="8">Whole body</tissue>
    </source>
</reference>
<name>A0A8J5RAB2_9HYME</name>
<gene>
    <name evidence="8" type="ORF">G9C98_006885</name>
</gene>
<sequence>MKKKMVIICGLSITLYALWIFNFNCLKNTTVGSNQISVINLIKKKVNKEISCYFDPSKIHSIEAFNENEITDDNNIFFIETSCSGDAGIELDARQFCSIESAAKMNPKMKIHLLILSSSEYSPKTKKLLSHLKDYKNIFVRRIFMEDYVKNTPLTDWWQKGELTTSRWPKHHMSDVLRYLTLWKVPGIYMDLDVVTLSSFEKMRDFVGAEDSDTLASCVMSFGGSKIGREIADGCINDLKNNFRGDVWRNNGPDVITRVLTKVCGKAITNETDGCNGFTIFSQWEFTPIYYDNWKKYFEAENKDETLKLIRKSSAIHIWNKMSHSGRVKVGSQVPYGIIASQFCPKIYNNCGLWF</sequence>
<comment type="similarity">
    <text evidence="2">Belongs to the glycosyltransferase 32 family.</text>
</comment>
<dbReference type="Pfam" id="PF04488">
    <property type="entry name" value="Gly_transf_sug"/>
    <property type="match status" value="1"/>
</dbReference>
<evidence type="ECO:0000313" key="8">
    <source>
        <dbReference type="EMBL" id="KAG8035439.1"/>
    </source>
</evidence>
<organism evidence="8 9">
    <name type="scientific">Cotesia typhae</name>
    <dbReference type="NCBI Taxonomy" id="2053667"/>
    <lineage>
        <taxon>Eukaryota</taxon>
        <taxon>Metazoa</taxon>
        <taxon>Ecdysozoa</taxon>
        <taxon>Arthropoda</taxon>
        <taxon>Hexapoda</taxon>
        <taxon>Insecta</taxon>
        <taxon>Pterygota</taxon>
        <taxon>Neoptera</taxon>
        <taxon>Endopterygota</taxon>
        <taxon>Hymenoptera</taxon>
        <taxon>Apocrita</taxon>
        <taxon>Ichneumonoidea</taxon>
        <taxon>Braconidae</taxon>
        <taxon>Microgastrinae</taxon>
        <taxon>Cotesia</taxon>
    </lineage>
</organism>
<reference evidence="8" key="1">
    <citation type="submission" date="2020-03" db="EMBL/GenBank/DDBJ databases">
        <authorList>
            <person name="Chebbi M.A."/>
            <person name="Drezen J.M."/>
        </authorList>
    </citation>
    <scope>NUCLEOTIDE SEQUENCE</scope>
    <source>
        <tissue evidence="8">Whole body</tissue>
    </source>
</reference>
<dbReference type="InterPro" id="IPR051981">
    <property type="entry name" value="Glycosyltransf_32"/>
</dbReference>
<keyword evidence="9" id="KW-1185">Reference proteome</keyword>
<dbReference type="InterPro" id="IPR007652">
    <property type="entry name" value="A1-4-GlycosylTfrase_dom"/>
</dbReference>
<accession>A0A8J5RAB2</accession>
<dbReference type="GO" id="GO:0035248">
    <property type="term" value="F:alpha-1,4-N-acetylgalactosaminyltransferase activity"/>
    <property type="evidence" value="ECO:0007669"/>
    <property type="project" value="TreeGrafter"/>
</dbReference>
<dbReference type="Pfam" id="PF04572">
    <property type="entry name" value="Gb3_synth"/>
    <property type="match status" value="1"/>
</dbReference>
<evidence type="ECO:0000256" key="3">
    <source>
        <dbReference type="ARBA" id="ARBA00022676"/>
    </source>
</evidence>
<evidence type="ECO:0000313" key="9">
    <source>
        <dbReference type="Proteomes" id="UP000729913"/>
    </source>
</evidence>
<dbReference type="EMBL" id="JAAOIC020000060">
    <property type="protein sequence ID" value="KAG8035439.1"/>
    <property type="molecule type" value="Genomic_DNA"/>
</dbReference>
<dbReference type="OrthoDB" id="409543at2759"/>
<evidence type="ECO:0000256" key="2">
    <source>
        <dbReference type="ARBA" id="ARBA00009003"/>
    </source>
</evidence>
<evidence type="ECO:0000259" key="7">
    <source>
        <dbReference type="Pfam" id="PF04572"/>
    </source>
</evidence>
<evidence type="ECO:0000256" key="4">
    <source>
        <dbReference type="ARBA" id="ARBA00022679"/>
    </source>
</evidence>
<protein>
    <recommendedName>
        <fullName evidence="7">Alpha 1,4-glycosyltransferase domain-containing protein</fullName>
    </recommendedName>
</protein>